<evidence type="ECO:0000256" key="1">
    <source>
        <dbReference type="ARBA" id="ARBA00005755"/>
    </source>
</evidence>
<keyword evidence="7" id="KW-0238">DNA-binding</keyword>
<reference evidence="10" key="1">
    <citation type="journal article" date="2023" name="G3 (Bethesda)">
        <title>Whole genome assemblies of Zophobas morio and Tenebrio molitor.</title>
        <authorList>
            <person name="Kaur S."/>
            <person name="Stinson S.A."/>
            <person name="diCenzo G.C."/>
        </authorList>
    </citation>
    <scope>NUCLEOTIDE SEQUENCE</scope>
    <source>
        <strain evidence="10">QUZm001</strain>
    </source>
</reference>
<accession>A0AA38HNH2</accession>
<dbReference type="SUPFAM" id="SSF56672">
    <property type="entry name" value="DNA/RNA polymerases"/>
    <property type="match status" value="1"/>
</dbReference>
<dbReference type="GO" id="GO:0000166">
    <property type="term" value="F:nucleotide binding"/>
    <property type="evidence" value="ECO:0007669"/>
    <property type="project" value="InterPro"/>
</dbReference>
<gene>
    <name evidence="10" type="ORF">Zmor_003762</name>
</gene>
<evidence type="ECO:0000256" key="8">
    <source>
        <dbReference type="ARBA" id="ARBA00049244"/>
    </source>
</evidence>
<sequence length="1238" mass="144146">MESATTEVIEKMIDSVTKMMQLCNNNVQKLEKVLKLNRKNLRIVNGVLRNSDCVGEKRRLENYLARIKGLNLHIESKIENEKIGYGNSKKRRNSKVRWIEVKSAFVGRVRTGAVVNLDENLVDIRRFFHDASPLIFSRITNILKKMTAIKLNFEMSCEYIIPSTGEVSLKYFNTPNTMILLSTDIQKSIDDLAGIIQTKMEEFAESKSGWSLRKICQLMVAFNKYTPINGRIYIPLPTELKKKGGIINIMNTDRLCFVWSVLASLYPCKDSNYERTDAYPQNYHDILNLRGVQMPVQLSSIPKFEAQNSNISINVFTVNDKTHEIEGPIYHTKNVKNHHINLLYLKKTRSKHGHYCLISDLSKVCGRNISAHKAKMFICDRCLNHFSLKSHYESHQQDCKLFSPVKITLPDESSAHLEFSNYKALLKKGFVIYADFECLLIKGNDHPMKYRHIPYSVAFTSVCSFDNSLNTFFSYIASSPNDQTPASWFIAKLQKEINKMTQILRSRDLPMLPLSDEEKLKYNSSMECPICGRVYCETNPKVHHHDHLTGKYIAPYCQNCNLQCKKDYSIPVFLHNLSGYDAHLFIEELARSNYVNLVPLNMEKYIGFSTYFNQTRVTFLDSYRFLSSSLDSLVKNLTPDQLLITKSYFSDVKSFPLLTRKQVFCYEYLDCWDKLSKTKLPEKHYFYSSLHDEHISDEDYAHAKLIWDEFSIKNLSDYALFYLKLDVLLLADCFENFRNLTMKYYGLDAAGFFTAPGLSWAAALKMTQIKLRLFTDIDMTLFIEKALRGGISQSICRYSKANNKYCSSYDPNLDTKYLIYWDVCNLYGWAQCQSLPYDHFRWLDNFEIESLDINTCYANTADKCCILEVDLEYSQSLHDLHEQLPFCCEHQMPPNSQNNSEKLLCTLCDKTKYVIHLENLRQTVHFGLKVIKIHRVLEFSQKPWLKPYIMFNTDLRMQAKSAFEKDFFKLMINANYGKTLENDRKKRKIKLANNWFTARKYISLPEFKCSQIINEDLVVVELNKTTINFEKPIYVGFTILELSKTLMYDFHYNFVKKDLSNWFASKLLYMDTDSFIYEFTTLRKEDTTDIYHIIRDYASLLFDTSDLPVDNQWGIPQVNKKVPGKFKDELCGKIMTEFVSLKSKVYGFKIDGKDSSVRKLKGVGKTAIKHITFDDFYKCLFNEVNQNCTFNTIQSKNHQVFTVKIHKKALDSSDNKRYILPNNVVETLPWGHYKIVNE</sequence>
<dbReference type="SUPFAM" id="SSF53098">
    <property type="entry name" value="Ribonuclease H-like"/>
    <property type="match status" value="1"/>
</dbReference>
<evidence type="ECO:0000313" key="10">
    <source>
        <dbReference type="EMBL" id="KAJ3640468.1"/>
    </source>
</evidence>
<dbReference type="InterPro" id="IPR004868">
    <property type="entry name" value="DNA-dir_DNA_pol_B_mt/vir"/>
</dbReference>
<dbReference type="AlphaFoldDB" id="A0AA38HNH2"/>
<keyword evidence="5" id="KW-0235">DNA replication</keyword>
<dbReference type="Pfam" id="PF03175">
    <property type="entry name" value="DNA_pol_B_2"/>
    <property type="match status" value="1"/>
</dbReference>
<evidence type="ECO:0000313" key="11">
    <source>
        <dbReference type="Proteomes" id="UP001168821"/>
    </source>
</evidence>
<evidence type="ECO:0000256" key="7">
    <source>
        <dbReference type="ARBA" id="ARBA00023125"/>
    </source>
</evidence>
<dbReference type="PANTHER" id="PTHR31511">
    <property type="entry name" value="PROTEIN CBG23764"/>
    <property type="match status" value="1"/>
</dbReference>
<comment type="similarity">
    <text evidence="1">Belongs to the DNA polymerase type-B family.</text>
</comment>
<dbReference type="GO" id="GO:0042575">
    <property type="term" value="C:DNA polymerase complex"/>
    <property type="evidence" value="ECO:0007669"/>
    <property type="project" value="UniProtKB-ARBA"/>
</dbReference>
<dbReference type="Proteomes" id="UP001168821">
    <property type="component" value="Unassembled WGS sequence"/>
</dbReference>
<dbReference type="GO" id="GO:0003677">
    <property type="term" value="F:DNA binding"/>
    <property type="evidence" value="ECO:0007669"/>
    <property type="project" value="UniProtKB-KW"/>
</dbReference>
<organism evidence="10 11">
    <name type="scientific">Zophobas morio</name>
    <dbReference type="NCBI Taxonomy" id="2755281"/>
    <lineage>
        <taxon>Eukaryota</taxon>
        <taxon>Metazoa</taxon>
        <taxon>Ecdysozoa</taxon>
        <taxon>Arthropoda</taxon>
        <taxon>Hexapoda</taxon>
        <taxon>Insecta</taxon>
        <taxon>Pterygota</taxon>
        <taxon>Neoptera</taxon>
        <taxon>Endopterygota</taxon>
        <taxon>Coleoptera</taxon>
        <taxon>Polyphaga</taxon>
        <taxon>Cucujiformia</taxon>
        <taxon>Tenebrionidae</taxon>
        <taxon>Zophobas</taxon>
    </lineage>
</organism>
<dbReference type="InterPro" id="IPR012337">
    <property type="entry name" value="RNaseH-like_sf"/>
</dbReference>
<proteinExistence type="inferred from homology"/>
<dbReference type="Gene3D" id="3.90.1600.10">
    <property type="entry name" value="Palm domain of DNA polymerase"/>
    <property type="match status" value="1"/>
</dbReference>
<evidence type="ECO:0000256" key="5">
    <source>
        <dbReference type="ARBA" id="ARBA00022705"/>
    </source>
</evidence>
<keyword evidence="3" id="KW-0808">Transferase</keyword>
<keyword evidence="11" id="KW-1185">Reference proteome</keyword>
<evidence type="ECO:0000256" key="4">
    <source>
        <dbReference type="ARBA" id="ARBA00022695"/>
    </source>
</evidence>
<keyword evidence="4" id="KW-0548">Nucleotidyltransferase</keyword>
<dbReference type="GO" id="GO:0006260">
    <property type="term" value="P:DNA replication"/>
    <property type="evidence" value="ECO:0007669"/>
    <property type="project" value="UniProtKB-KW"/>
</dbReference>
<dbReference type="PANTHER" id="PTHR31511:SF12">
    <property type="entry name" value="RHO TERMINATION FACTOR N-TERMINAL DOMAIN-CONTAINING PROTEIN"/>
    <property type="match status" value="1"/>
</dbReference>
<protein>
    <recommendedName>
        <fullName evidence="2">DNA-directed DNA polymerase</fullName>
        <ecNumber evidence="2">2.7.7.7</ecNumber>
    </recommendedName>
</protein>
<evidence type="ECO:0000256" key="3">
    <source>
        <dbReference type="ARBA" id="ARBA00022679"/>
    </source>
</evidence>
<dbReference type="InterPro" id="IPR023211">
    <property type="entry name" value="DNA_pol_palm_dom_sf"/>
</dbReference>
<evidence type="ECO:0000256" key="6">
    <source>
        <dbReference type="ARBA" id="ARBA00022932"/>
    </source>
</evidence>
<evidence type="ECO:0000259" key="9">
    <source>
        <dbReference type="Pfam" id="PF03175"/>
    </source>
</evidence>
<keyword evidence="6" id="KW-0239">DNA-directed DNA polymerase</keyword>
<dbReference type="EC" id="2.7.7.7" evidence="2"/>
<dbReference type="GO" id="GO:0003887">
    <property type="term" value="F:DNA-directed DNA polymerase activity"/>
    <property type="evidence" value="ECO:0007669"/>
    <property type="project" value="UniProtKB-KW"/>
</dbReference>
<comment type="caution">
    <text evidence="10">The sequence shown here is derived from an EMBL/GenBank/DDBJ whole genome shotgun (WGS) entry which is preliminary data.</text>
</comment>
<dbReference type="InterPro" id="IPR043502">
    <property type="entry name" value="DNA/RNA_pol_sf"/>
</dbReference>
<evidence type="ECO:0000256" key="2">
    <source>
        <dbReference type="ARBA" id="ARBA00012417"/>
    </source>
</evidence>
<name>A0AA38HNH2_9CUCU</name>
<comment type="catalytic activity">
    <reaction evidence="8">
        <text>DNA(n) + a 2'-deoxyribonucleoside 5'-triphosphate = DNA(n+1) + diphosphate</text>
        <dbReference type="Rhea" id="RHEA:22508"/>
        <dbReference type="Rhea" id="RHEA-COMP:17339"/>
        <dbReference type="Rhea" id="RHEA-COMP:17340"/>
        <dbReference type="ChEBI" id="CHEBI:33019"/>
        <dbReference type="ChEBI" id="CHEBI:61560"/>
        <dbReference type="ChEBI" id="CHEBI:173112"/>
        <dbReference type="EC" id="2.7.7.7"/>
    </reaction>
</comment>
<dbReference type="EMBL" id="JALNTZ010000010">
    <property type="protein sequence ID" value="KAJ3640468.1"/>
    <property type="molecule type" value="Genomic_DNA"/>
</dbReference>
<feature type="domain" description="DNA-directed DNA polymerase family B mitochondria/virus" evidence="9">
    <location>
        <begin position="570"/>
        <end position="1054"/>
    </location>
</feature>